<evidence type="ECO:0000256" key="1">
    <source>
        <dbReference type="SAM" id="Phobius"/>
    </source>
</evidence>
<name>A0ABN2DR96_9ACTN</name>
<keyword evidence="1" id="KW-1133">Transmembrane helix</keyword>
<dbReference type="EMBL" id="BAAAPH010000013">
    <property type="protein sequence ID" value="GAA1581244.1"/>
    <property type="molecule type" value="Genomic_DNA"/>
</dbReference>
<feature type="transmembrane region" description="Helical" evidence="1">
    <location>
        <begin position="27"/>
        <end position="45"/>
    </location>
</feature>
<comment type="caution">
    <text evidence="2">The sequence shown here is derived from an EMBL/GenBank/DDBJ whole genome shotgun (WGS) entry which is preliminary data.</text>
</comment>
<keyword evidence="1" id="KW-0812">Transmembrane</keyword>
<evidence type="ECO:0000313" key="2">
    <source>
        <dbReference type="EMBL" id="GAA1581244.1"/>
    </source>
</evidence>
<sequence length="168" mass="17206">MVAALSVVTAVVGHVWAGGDGLPFNVLAPMAALTGVCWLLGEYLAGERLLTVLVLAGVQLFVHVALGAASTHAGMAMSPGIGSSLMMTCAHLGVLLAGVLAVTRAHRWVGRVLRVFARLLPQLPVLRPVRLHGSAVPGIFASWVPIGARLGSSVSGRGPPGVRVQSAL</sequence>
<reference evidence="2 3" key="1">
    <citation type="journal article" date="2019" name="Int. J. Syst. Evol. Microbiol.">
        <title>The Global Catalogue of Microorganisms (GCM) 10K type strain sequencing project: providing services to taxonomists for standard genome sequencing and annotation.</title>
        <authorList>
            <consortium name="The Broad Institute Genomics Platform"/>
            <consortium name="The Broad Institute Genome Sequencing Center for Infectious Disease"/>
            <person name="Wu L."/>
            <person name="Ma J."/>
        </authorList>
    </citation>
    <scope>NUCLEOTIDE SEQUENCE [LARGE SCALE GENOMIC DNA]</scope>
    <source>
        <strain evidence="2 3">JCM 15572</strain>
    </source>
</reference>
<feature type="transmembrane region" description="Helical" evidence="1">
    <location>
        <begin position="52"/>
        <end position="75"/>
    </location>
</feature>
<gene>
    <name evidence="2" type="ORF">GCM10009804_42400</name>
</gene>
<accession>A0ABN2DR96</accession>
<protein>
    <recommendedName>
        <fullName evidence="4">MFS transporter</fullName>
    </recommendedName>
</protein>
<dbReference type="Proteomes" id="UP001501705">
    <property type="component" value="Unassembled WGS sequence"/>
</dbReference>
<proteinExistence type="predicted"/>
<feature type="transmembrane region" description="Helical" evidence="1">
    <location>
        <begin position="81"/>
        <end position="102"/>
    </location>
</feature>
<evidence type="ECO:0008006" key="4">
    <source>
        <dbReference type="Google" id="ProtNLM"/>
    </source>
</evidence>
<organism evidence="2 3">
    <name type="scientific">Kribbella hippodromi</name>
    <dbReference type="NCBI Taxonomy" id="434347"/>
    <lineage>
        <taxon>Bacteria</taxon>
        <taxon>Bacillati</taxon>
        <taxon>Actinomycetota</taxon>
        <taxon>Actinomycetes</taxon>
        <taxon>Propionibacteriales</taxon>
        <taxon>Kribbellaceae</taxon>
        <taxon>Kribbella</taxon>
    </lineage>
</organism>
<keyword evidence="3" id="KW-1185">Reference proteome</keyword>
<evidence type="ECO:0000313" key="3">
    <source>
        <dbReference type="Proteomes" id="UP001501705"/>
    </source>
</evidence>
<keyword evidence="1" id="KW-0472">Membrane</keyword>